<accession>C9SLK6</accession>
<protein>
    <submittedName>
        <fullName evidence="1">Predicted protein</fullName>
    </submittedName>
</protein>
<dbReference type="RefSeq" id="XP_003004570.1">
    <property type="nucleotide sequence ID" value="XM_003004524.1"/>
</dbReference>
<organism evidence="2">
    <name type="scientific">Verticillium alfalfae (strain VaMs.102 / ATCC MYA-4576 / FGSC 10136)</name>
    <name type="common">Verticillium wilt of alfalfa</name>
    <name type="synonym">Verticillium albo-atrum</name>
    <dbReference type="NCBI Taxonomy" id="526221"/>
    <lineage>
        <taxon>Eukaryota</taxon>
        <taxon>Fungi</taxon>
        <taxon>Dikarya</taxon>
        <taxon>Ascomycota</taxon>
        <taxon>Pezizomycotina</taxon>
        <taxon>Sordariomycetes</taxon>
        <taxon>Hypocreomycetidae</taxon>
        <taxon>Glomerellales</taxon>
        <taxon>Plectosphaerellaceae</taxon>
        <taxon>Verticillium</taxon>
    </lineage>
</organism>
<dbReference type="EMBL" id="DS985219">
    <property type="protein sequence ID" value="EEY19574.1"/>
    <property type="molecule type" value="Genomic_DNA"/>
</dbReference>
<keyword evidence="2" id="KW-1185">Reference proteome</keyword>
<evidence type="ECO:0000313" key="2">
    <source>
        <dbReference type="Proteomes" id="UP000008698"/>
    </source>
</evidence>
<sequence>MAGKGGQRKDLNSCNPTCTFQREGWKYFMYWSTLDLLNFNNDLHLSPGNGGQTHRNNSGPMCQEIYRSRGAVGRSIIISMGHDMCATVSRASQLCARPRFHDYAAHQPRLGGMSGCNRHWQGQI</sequence>
<dbReference type="GeneID" id="9531561"/>
<reference evidence="2" key="1">
    <citation type="journal article" date="2011" name="PLoS Pathog.">
        <title>Comparative genomics yields insights into niche adaptation of plant vascular wilt pathogens.</title>
        <authorList>
            <person name="Klosterman S.J."/>
            <person name="Subbarao K.V."/>
            <person name="Kang S."/>
            <person name="Veronese P."/>
            <person name="Gold S.E."/>
            <person name="Thomma B.P.H.J."/>
            <person name="Chen Z."/>
            <person name="Henrissat B."/>
            <person name="Lee Y.-H."/>
            <person name="Park J."/>
            <person name="Garcia-Pedrajas M.D."/>
            <person name="Barbara D.J."/>
            <person name="Anchieta A."/>
            <person name="de Jonge R."/>
            <person name="Santhanam P."/>
            <person name="Maruthachalam K."/>
            <person name="Atallah Z."/>
            <person name="Amyotte S.G."/>
            <person name="Paz Z."/>
            <person name="Inderbitzin P."/>
            <person name="Hayes R.J."/>
            <person name="Heiman D.I."/>
            <person name="Young S."/>
            <person name="Zeng Q."/>
            <person name="Engels R."/>
            <person name="Galagan J."/>
            <person name="Cuomo C.A."/>
            <person name="Dobinson K.F."/>
            <person name="Ma L.-J."/>
        </authorList>
    </citation>
    <scope>NUCLEOTIDE SEQUENCE [LARGE SCALE GENOMIC DNA]</scope>
    <source>
        <strain evidence="2">VaMs.102 / ATCC MYA-4576 / FGSC 10136</strain>
    </source>
</reference>
<dbReference type="HOGENOM" id="CLU_2005636_0_0_1"/>
<evidence type="ECO:0000313" key="1">
    <source>
        <dbReference type="EMBL" id="EEY19574.1"/>
    </source>
</evidence>
<gene>
    <name evidence="1" type="ORF">VDBG_05683</name>
</gene>
<proteinExistence type="predicted"/>
<dbReference type="KEGG" id="val:VDBG_05683"/>
<name>C9SLK6_VERA1</name>
<dbReference type="AlphaFoldDB" id="C9SLK6"/>
<dbReference type="Proteomes" id="UP000008698">
    <property type="component" value="Unassembled WGS sequence"/>
</dbReference>